<dbReference type="Proteomes" id="UP000324222">
    <property type="component" value="Unassembled WGS sequence"/>
</dbReference>
<evidence type="ECO:0000313" key="1">
    <source>
        <dbReference type="EMBL" id="MPC07565.1"/>
    </source>
</evidence>
<reference evidence="1 2" key="1">
    <citation type="submission" date="2019-05" db="EMBL/GenBank/DDBJ databases">
        <title>Another draft genome of Portunus trituberculatus and its Hox gene families provides insights of decapod evolution.</title>
        <authorList>
            <person name="Jeong J.-H."/>
            <person name="Song I."/>
            <person name="Kim S."/>
            <person name="Choi T."/>
            <person name="Kim D."/>
            <person name="Ryu S."/>
            <person name="Kim W."/>
        </authorList>
    </citation>
    <scope>NUCLEOTIDE SEQUENCE [LARGE SCALE GENOMIC DNA]</scope>
    <source>
        <tissue evidence="1">Muscle</tissue>
    </source>
</reference>
<dbReference type="AlphaFoldDB" id="A0A5B7CE34"/>
<organism evidence="1 2">
    <name type="scientific">Portunus trituberculatus</name>
    <name type="common">Swimming crab</name>
    <name type="synonym">Neptunus trituberculatus</name>
    <dbReference type="NCBI Taxonomy" id="210409"/>
    <lineage>
        <taxon>Eukaryota</taxon>
        <taxon>Metazoa</taxon>
        <taxon>Ecdysozoa</taxon>
        <taxon>Arthropoda</taxon>
        <taxon>Crustacea</taxon>
        <taxon>Multicrustacea</taxon>
        <taxon>Malacostraca</taxon>
        <taxon>Eumalacostraca</taxon>
        <taxon>Eucarida</taxon>
        <taxon>Decapoda</taxon>
        <taxon>Pleocyemata</taxon>
        <taxon>Brachyura</taxon>
        <taxon>Eubrachyura</taxon>
        <taxon>Portunoidea</taxon>
        <taxon>Portunidae</taxon>
        <taxon>Portuninae</taxon>
        <taxon>Portunus</taxon>
    </lineage>
</organism>
<gene>
    <name evidence="1" type="ORF">E2C01_000129</name>
</gene>
<comment type="caution">
    <text evidence="1">The sequence shown here is derived from an EMBL/GenBank/DDBJ whole genome shotgun (WGS) entry which is preliminary data.</text>
</comment>
<name>A0A5B7CE34_PORTR</name>
<proteinExistence type="predicted"/>
<accession>A0A5B7CE34</accession>
<dbReference type="EMBL" id="VSRR010000003">
    <property type="protein sequence ID" value="MPC07565.1"/>
    <property type="molecule type" value="Genomic_DNA"/>
</dbReference>
<sequence length="112" mass="12599">MRTVLIHCVPPFGPRAGLQSLPEFEYQCTVVPSIDFTLVLYTHAPPYSILHPIPIPPPYHITSPSTPIDSSPHQFIAVHPTLISSLQPFLISPIVWAICCTRTPKESRRRMM</sequence>
<evidence type="ECO:0000313" key="2">
    <source>
        <dbReference type="Proteomes" id="UP000324222"/>
    </source>
</evidence>
<protein>
    <submittedName>
        <fullName evidence="1">Uncharacterized protein</fullName>
    </submittedName>
</protein>
<keyword evidence="2" id="KW-1185">Reference proteome</keyword>